<feature type="transmembrane region" description="Helical" evidence="9">
    <location>
        <begin position="409"/>
        <end position="431"/>
    </location>
</feature>
<feature type="transmembrane region" description="Helical" evidence="9">
    <location>
        <begin position="280"/>
        <end position="300"/>
    </location>
</feature>
<keyword evidence="4" id="KW-1003">Cell membrane</keyword>
<feature type="transmembrane region" description="Helical" evidence="9">
    <location>
        <begin position="60"/>
        <end position="79"/>
    </location>
</feature>
<keyword evidence="12" id="KW-1185">Reference proteome</keyword>
<keyword evidence="5 9" id="KW-0812">Transmembrane</keyword>
<comment type="similarity">
    <text evidence="2">Belongs to the major facilitator superfamily. TCR/Tet family.</text>
</comment>
<evidence type="ECO:0000256" key="2">
    <source>
        <dbReference type="ARBA" id="ARBA00007520"/>
    </source>
</evidence>
<sequence>MTAADSRTDPAPAPGRLSHREVLEVMAGLLSVLGTALVSTTIVSTALPTIMADLDGTQRQYTWVITASLLAMTISTPIWGKLSDLFDKKLLVQLAIIMFVVGSIGAGLSVAVAPMMAFRAVQGLAMGGLTALTQSIMATIISPRERGRYSGYMGAVMAVSTVSGPVLGGIITDHLGWRWCFFVVIPLALVSSVVLQRTLRLPHVRRPVRFDYVGAVLFAVAAALPMLWVTFAGQDYAWLSWETAAFLGGTVAAAALAVFVELRVPDPMVPLRVLGNRTTALMIITAIGAGVAMFTGGTFMTQYFQLAGGFAPTTAGLMTIPLIIAQMLSTTISGQLVSRTGRWKPIMVISAVMLVIGLFALSTIDHATAYPLVAVYMFVMGIGVGGLLQNTVLAVQNTVALKDMGAASATVAFFRSLGGAVGVSMLGALLANHVQQRVVDGLRSIGIDPSLAGGGGGSLDLSALPPAVRQVIHFAYGDSFGQLFLVAGIVAAASLVAVIIVVEQPLRDTIDLKPAPDRSVPNPNRTPATAGVSPAGGADSGRAHRDSDASAGPVQGHPSSSGRTPARRAR</sequence>
<evidence type="ECO:0000256" key="1">
    <source>
        <dbReference type="ARBA" id="ARBA00004651"/>
    </source>
</evidence>
<proteinExistence type="inferred from homology"/>
<organism evidence="11 12">
    <name type="scientific">Naumannella cuiyingiana</name>
    <dbReference type="NCBI Taxonomy" id="1347891"/>
    <lineage>
        <taxon>Bacteria</taxon>
        <taxon>Bacillati</taxon>
        <taxon>Actinomycetota</taxon>
        <taxon>Actinomycetes</taxon>
        <taxon>Propionibacteriales</taxon>
        <taxon>Propionibacteriaceae</taxon>
        <taxon>Naumannella</taxon>
    </lineage>
</organism>
<dbReference type="PROSITE" id="PS50850">
    <property type="entry name" value="MFS"/>
    <property type="match status" value="1"/>
</dbReference>
<evidence type="ECO:0000256" key="6">
    <source>
        <dbReference type="ARBA" id="ARBA00022989"/>
    </source>
</evidence>
<keyword evidence="6 9" id="KW-1133">Transmembrane helix</keyword>
<feature type="transmembrane region" description="Helical" evidence="9">
    <location>
        <begin position="176"/>
        <end position="198"/>
    </location>
</feature>
<dbReference type="Gene3D" id="1.20.1250.20">
    <property type="entry name" value="MFS general substrate transporter like domains"/>
    <property type="match status" value="1"/>
</dbReference>
<feature type="transmembrane region" description="Helical" evidence="9">
    <location>
        <begin position="346"/>
        <end position="364"/>
    </location>
</feature>
<dbReference type="PANTHER" id="PTHR23501:SF197">
    <property type="entry name" value="COMD"/>
    <property type="match status" value="1"/>
</dbReference>
<dbReference type="PANTHER" id="PTHR23501">
    <property type="entry name" value="MAJOR FACILITATOR SUPERFAMILY"/>
    <property type="match status" value="1"/>
</dbReference>
<evidence type="ECO:0000256" key="9">
    <source>
        <dbReference type="SAM" id="Phobius"/>
    </source>
</evidence>
<dbReference type="GO" id="GO:0005886">
    <property type="term" value="C:plasma membrane"/>
    <property type="evidence" value="ECO:0007669"/>
    <property type="project" value="UniProtKB-SubCell"/>
</dbReference>
<feature type="transmembrane region" description="Helical" evidence="9">
    <location>
        <begin position="306"/>
        <end position="325"/>
    </location>
</feature>
<feature type="transmembrane region" description="Helical" evidence="9">
    <location>
        <begin position="238"/>
        <end position="260"/>
    </location>
</feature>
<dbReference type="Gene3D" id="1.20.1720.10">
    <property type="entry name" value="Multidrug resistance protein D"/>
    <property type="match status" value="1"/>
</dbReference>
<dbReference type="InterPro" id="IPR036259">
    <property type="entry name" value="MFS_trans_sf"/>
</dbReference>
<dbReference type="Pfam" id="PF07690">
    <property type="entry name" value="MFS_1"/>
    <property type="match status" value="1"/>
</dbReference>
<protein>
    <submittedName>
        <fullName evidence="11">EmrB/QacA subfamily drug resistance transporter</fullName>
    </submittedName>
</protein>
<dbReference type="InterPro" id="IPR020846">
    <property type="entry name" value="MFS_dom"/>
</dbReference>
<dbReference type="SUPFAM" id="SSF103473">
    <property type="entry name" value="MFS general substrate transporter"/>
    <property type="match status" value="1"/>
</dbReference>
<dbReference type="GO" id="GO:0022857">
    <property type="term" value="F:transmembrane transporter activity"/>
    <property type="evidence" value="ECO:0007669"/>
    <property type="project" value="InterPro"/>
</dbReference>
<feature type="transmembrane region" description="Helical" evidence="9">
    <location>
        <begin position="483"/>
        <end position="502"/>
    </location>
</feature>
<evidence type="ECO:0000256" key="7">
    <source>
        <dbReference type="ARBA" id="ARBA00023136"/>
    </source>
</evidence>
<dbReference type="CDD" id="cd17502">
    <property type="entry name" value="MFS_Azr1_MDR_like"/>
    <property type="match status" value="1"/>
</dbReference>
<feature type="transmembrane region" description="Helical" evidence="9">
    <location>
        <begin position="210"/>
        <end position="232"/>
    </location>
</feature>
<dbReference type="InterPro" id="IPR011701">
    <property type="entry name" value="MFS"/>
</dbReference>
<keyword evidence="3" id="KW-0813">Transport</keyword>
<dbReference type="EMBL" id="JACBZS010000001">
    <property type="protein sequence ID" value="NYI70980.1"/>
    <property type="molecule type" value="Genomic_DNA"/>
</dbReference>
<gene>
    <name evidence="11" type="ORF">GGQ54_001540</name>
</gene>
<comment type="subcellular location">
    <subcellularLocation>
        <location evidence="1">Cell membrane</location>
        <topology evidence="1">Multi-pass membrane protein</topology>
    </subcellularLocation>
</comment>
<name>A0A7Z0D8W7_9ACTN</name>
<comment type="caution">
    <text evidence="11">The sequence shown here is derived from an EMBL/GenBank/DDBJ whole genome shotgun (WGS) entry which is preliminary data.</text>
</comment>
<feature type="transmembrane region" description="Helical" evidence="9">
    <location>
        <begin position="91"/>
        <end position="117"/>
    </location>
</feature>
<reference evidence="11 12" key="1">
    <citation type="submission" date="2020-07" db="EMBL/GenBank/DDBJ databases">
        <title>Sequencing the genomes of 1000 actinobacteria strains.</title>
        <authorList>
            <person name="Klenk H.-P."/>
        </authorList>
    </citation>
    <scope>NUCLEOTIDE SEQUENCE [LARGE SCALE GENOMIC DNA]</scope>
    <source>
        <strain evidence="11 12">DSM 103164</strain>
    </source>
</reference>
<keyword evidence="7 9" id="KW-0472">Membrane</keyword>
<evidence type="ECO:0000313" key="12">
    <source>
        <dbReference type="Proteomes" id="UP000527616"/>
    </source>
</evidence>
<accession>A0A7Z0D8W7</accession>
<evidence type="ECO:0000256" key="4">
    <source>
        <dbReference type="ARBA" id="ARBA00022475"/>
    </source>
</evidence>
<dbReference type="AlphaFoldDB" id="A0A7Z0D8W7"/>
<evidence type="ECO:0000259" key="10">
    <source>
        <dbReference type="PROSITE" id="PS50850"/>
    </source>
</evidence>
<feature type="region of interest" description="Disordered" evidence="8">
    <location>
        <begin position="511"/>
        <end position="570"/>
    </location>
</feature>
<dbReference type="FunFam" id="1.20.1720.10:FF:000004">
    <property type="entry name" value="EmrB/QacA family drug resistance transporter"/>
    <property type="match status" value="1"/>
</dbReference>
<dbReference type="RefSeq" id="WP_179444866.1">
    <property type="nucleotide sequence ID" value="NZ_JACBZS010000001.1"/>
</dbReference>
<feature type="transmembrane region" description="Helical" evidence="9">
    <location>
        <begin position="370"/>
        <end position="388"/>
    </location>
</feature>
<evidence type="ECO:0000313" key="11">
    <source>
        <dbReference type="EMBL" id="NYI70980.1"/>
    </source>
</evidence>
<feature type="transmembrane region" description="Helical" evidence="9">
    <location>
        <begin position="149"/>
        <end position="170"/>
    </location>
</feature>
<evidence type="ECO:0000256" key="5">
    <source>
        <dbReference type="ARBA" id="ARBA00022692"/>
    </source>
</evidence>
<feature type="domain" description="Major facilitator superfamily (MFS) profile" evidence="10">
    <location>
        <begin position="20"/>
        <end position="506"/>
    </location>
</feature>
<dbReference type="PRINTS" id="PR01036">
    <property type="entry name" value="TCRTETB"/>
</dbReference>
<evidence type="ECO:0000256" key="8">
    <source>
        <dbReference type="SAM" id="MobiDB-lite"/>
    </source>
</evidence>
<dbReference type="Proteomes" id="UP000527616">
    <property type="component" value="Unassembled WGS sequence"/>
</dbReference>
<feature type="transmembrane region" description="Helical" evidence="9">
    <location>
        <begin position="25"/>
        <end position="48"/>
    </location>
</feature>
<evidence type="ECO:0000256" key="3">
    <source>
        <dbReference type="ARBA" id="ARBA00022448"/>
    </source>
</evidence>